<protein>
    <submittedName>
        <fullName evidence="2">Cupin_2 family protein</fullName>
    </submittedName>
</protein>
<dbReference type="Gene3D" id="2.60.120.10">
    <property type="entry name" value="Jelly Rolls"/>
    <property type="match status" value="1"/>
</dbReference>
<evidence type="ECO:0000259" key="1">
    <source>
        <dbReference type="Pfam" id="PF07883"/>
    </source>
</evidence>
<name>A0AAU7PF91_9VIRU</name>
<sequence>MKRQVHQSVEWNRIIPNSITEEDLLLPELLTHDHLYQQGLVFTIDIEGRDHREQCYQAWLRNRFGRTTKIEGIERLNKKLWDFCNTIVNGPMRSSSPFSCHLFWANEDDPSFPDHTDPDGVFLYVVKGRKTMVVDGTIYNLEKDQTLYIPPGTKHHAVNYNASVMLSIGFDNFLVEKF</sequence>
<dbReference type="InterPro" id="IPR013096">
    <property type="entry name" value="Cupin_2"/>
</dbReference>
<feature type="domain" description="Cupin type-2" evidence="1">
    <location>
        <begin position="111"/>
        <end position="161"/>
    </location>
</feature>
<proteinExistence type="predicted"/>
<dbReference type="EMBL" id="PP856017">
    <property type="protein sequence ID" value="XBS47669.1"/>
    <property type="molecule type" value="Genomic_DNA"/>
</dbReference>
<organism evidence="2">
    <name type="scientific">Burkholderia phage vB_BgluM-SURPRISE13</name>
    <dbReference type="NCBI Taxonomy" id="3159457"/>
    <lineage>
        <taxon>Viruses</taxon>
    </lineage>
</organism>
<accession>A0AAU7PF91</accession>
<dbReference type="InterPro" id="IPR014710">
    <property type="entry name" value="RmlC-like_jellyroll"/>
</dbReference>
<gene>
    <name evidence="2" type="ORF">SURPRISE13_070</name>
</gene>
<dbReference type="SUPFAM" id="SSF51197">
    <property type="entry name" value="Clavaminate synthase-like"/>
    <property type="match status" value="1"/>
</dbReference>
<reference evidence="2" key="1">
    <citation type="submission" date="2024-05" db="EMBL/GenBank/DDBJ databases">
        <title>Isolation and characterization of the novel Burkholderia jumbo bacteriophage Surprise13.</title>
        <authorList>
            <person name="Supina B.S.I."/>
            <person name="Dennis J."/>
        </authorList>
    </citation>
    <scope>NUCLEOTIDE SEQUENCE</scope>
</reference>
<evidence type="ECO:0000313" key="2">
    <source>
        <dbReference type="EMBL" id="XBS47669.1"/>
    </source>
</evidence>
<dbReference type="Pfam" id="PF07883">
    <property type="entry name" value="Cupin_2"/>
    <property type="match status" value="1"/>
</dbReference>